<keyword evidence="5" id="KW-1185">Reference proteome</keyword>
<keyword evidence="2" id="KW-0472">Membrane</keyword>
<sequence>MLHAATAHLQRRLVWMFVALGFIGFTAFLLALRLPEVTEGLNPVPVILQRRRPARGNGAVPQPAPAVLLEPDDDLVVPFPAPAGEMAPEPEPATTTPDPAAAGTTQETIYDIDSVPHKTETVREGRRRMQKLPVQEGAIFVSISSYRDENCKQTLAQIFSKCKHCDRIHIGLVEQRDNSDTPCELGPEHAQYRGQMRVIRLHSSLARGPTYARYMTSRLWQGEQYFMQIDAHLNFIDRWDERLLNMVPHMPSKKFVISHYPVATVQELETPGNAVPFICDAKFDDYMQGLFSQDSSWYSKEQHGGRPQASPFIGAGFLFAPSSILWDAPFDRYLDFLFHGEEFVHAARLWTAGYELVVPLENICNHVYGHRKFNAYVDNPASSALAEEARIRVRYLLGMSSDKPAHMEEVDDLGLGHERTFDAYLEYTGVDWRNKRIDKRCDQQYDWDTRQWYLSDDVVPKGPRPYKRTVVNRIDTWPEFTEPAADFADRVRHAKVQPGAIFVSIGSYRDPLCDPTLLELFTKCDHCDRVYVGLVDQTMPGSNDRPCLGPEDRRQQISRVTLDARQSQGPTHARYIASKLYENEEYYLQIDSHLHFVDHWDTVLVDMIGSMPTKKAVVSTYPVVDTTPLDDANMWVPWICDASFHGPGGLITQAANSWYNRANPAIQAANADPGSTTFLGAGFMFGPATVLIDAPFDRYLPFLFHGEELLYAARLWTHNWDFFIPTRNVVSHLYYLRNYTVFQDNGDAFRVQKESEQRARYLMKLEGAMPVRAEELEDLGLGTERPIQDYWTFTGLDWNTNTVSNRCQQIYDYQNKKWLPRPAD</sequence>
<evidence type="ECO:0000313" key="3">
    <source>
        <dbReference type="EMBL" id="CEO97839.1"/>
    </source>
</evidence>
<proteinExistence type="predicted"/>
<name>A0A0G4IRR1_PLABS</name>
<dbReference type="STRING" id="37360.A0A0G4IRR1"/>
<evidence type="ECO:0000256" key="2">
    <source>
        <dbReference type="SAM" id="Phobius"/>
    </source>
</evidence>
<dbReference type="EMBL" id="OVEO01000009">
    <property type="protein sequence ID" value="SPQ98059.1"/>
    <property type="molecule type" value="Genomic_DNA"/>
</dbReference>
<dbReference type="AlphaFoldDB" id="A0A0G4IRR1"/>
<dbReference type="Pfam" id="PF11397">
    <property type="entry name" value="GlcNAc"/>
    <property type="match status" value="4"/>
</dbReference>
<evidence type="ECO:0000313" key="6">
    <source>
        <dbReference type="Proteomes" id="UP000290189"/>
    </source>
</evidence>
<feature type="transmembrane region" description="Helical" evidence="2">
    <location>
        <begin position="12"/>
        <end position="32"/>
    </location>
</feature>
<protein>
    <submittedName>
        <fullName evidence="3">Uncharacterized protein</fullName>
    </submittedName>
</protein>
<evidence type="ECO:0000313" key="5">
    <source>
        <dbReference type="Proteomes" id="UP000039324"/>
    </source>
</evidence>
<evidence type="ECO:0000313" key="4">
    <source>
        <dbReference type="EMBL" id="SPQ98059.1"/>
    </source>
</evidence>
<dbReference type="SUPFAM" id="SSF53448">
    <property type="entry name" value="Nucleotide-diphospho-sugar transferases"/>
    <property type="match status" value="1"/>
</dbReference>
<reference evidence="3 5" key="1">
    <citation type="submission" date="2015-02" db="EMBL/GenBank/DDBJ databases">
        <authorList>
            <person name="Chooi Y.-H."/>
        </authorList>
    </citation>
    <scope>NUCLEOTIDE SEQUENCE [LARGE SCALE GENOMIC DNA]</scope>
    <source>
        <strain evidence="3">E3</strain>
    </source>
</reference>
<dbReference type="Proteomes" id="UP000290189">
    <property type="component" value="Unassembled WGS sequence"/>
</dbReference>
<dbReference type="InterPro" id="IPR021067">
    <property type="entry name" value="Glycosyltransferase"/>
</dbReference>
<keyword evidence="2" id="KW-1133">Transmembrane helix</keyword>
<geneLocation type="mitochondrion" evidence="4"/>
<accession>A0A0G4IRR1</accession>
<dbReference type="Proteomes" id="UP000039324">
    <property type="component" value="Unassembled WGS sequence"/>
</dbReference>
<dbReference type="OrthoDB" id="76265at2759"/>
<gene>
    <name evidence="3" type="ORF">PBRA_005953</name>
    <name evidence="4" type="ORF">PLBR_LOCUS5274</name>
</gene>
<keyword evidence="2" id="KW-0812">Transmembrane</keyword>
<organism evidence="3 5">
    <name type="scientific">Plasmodiophora brassicae</name>
    <name type="common">Clubroot disease agent</name>
    <dbReference type="NCBI Taxonomy" id="37360"/>
    <lineage>
        <taxon>Eukaryota</taxon>
        <taxon>Sar</taxon>
        <taxon>Rhizaria</taxon>
        <taxon>Endomyxa</taxon>
        <taxon>Phytomyxea</taxon>
        <taxon>Plasmodiophorida</taxon>
        <taxon>Plasmodiophoridae</taxon>
        <taxon>Plasmodiophora</taxon>
    </lineage>
</organism>
<reference evidence="4 6" key="2">
    <citation type="submission" date="2018-03" db="EMBL/GenBank/DDBJ databases">
        <authorList>
            <person name="Fogelqvist J."/>
        </authorList>
    </citation>
    <scope>NUCLEOTIDE SEQUENCE [LARGE SCALE GENOMIC DNA]</scope>
</reference>
<feature type="region of interest" description="Disordered" evidence="1">
    <location>
        <begin position="80"/>
        <end position="102"/>
    </location>
</feature>
<dbReference type="PANTHER" id="PTHR34496">
    <property type="entry name" value="GLCNAC TRANSFERASE-RELATED"/>
    <property type="match status" value="1"/>
</dbReference>
<evidence type="ECO:0000256" key="1">
    <source>
        <dbReference type="SAM" id="MobiDB-lite"/>
    </source>
</evidence>
<dbReference type="PANTHER" id="PTHR34496:SF10">
    <property type="entry name" value="GLCNAC TRANSFERASE"/>
    <property type="match status" value="1"/>
</dbReference>
<dbReference type="InterPro" id="IPR029044">
    <property type="entry name" value="Nucleotide-diphossugar_trans"/>
</dbReference>
<feature type="compositionally biased region" description="Low complexity" evidence="1">
    <location>
        <begin position="82"/>
        <end position="102"/>
    </location>
</feature>
<keyword evidence="4" id="KW-0496">Mitochondrion</keyword>
<dbReference type="EMBL" id="CDSF01000081">
    <property type="protein sequence ID" value="CEO97839.1"/>
    <property type="molecule type" value="Genomic_DNA"/>
</dbReference>